<evidence type="ECO:0000256" key="6">
    <source>
        <dbReference type="PROSITE-ProRule" id="PRU00552"/>
    </source>
</evidence>
<dbReference type="CDD" id="cd18787">
    <property type="entry name" value="SF2_C_DEAD"/>
    <property type="match status" value="1"/>
</dbReference>
<dbReference type="AlphaFoldDB" id="A0A1V4SMH2"/>
<keyword evidence="13" id="KW-1185">Reference proteome</keyword>
<feature type="domain" description="DEAD-box RNA helicase Q" evidence="11">
    <location>
        <begin position="3"/>
        <end position="31"/>
    </location>
</feature>
<protein>
    <submittedName>
        <fullName evidence="12">ATP-dependent RNA helicase DbpA</fullName>
        <ecNumber evidence="12">3.6.4.13</ecNumber>
    </submittedName>
</protein>
<dbReference type="InterPro" id="IPR001650">
    <property type="entry name" value="Helicase_C-like"/>
</dbReference>
<dbReference type="InterPro" id="IPR027417">
    <property type="entry name" value="P-loop_NTPase"/>
</dbReference>
<dbReference type="EC" id="3.6.4.13" evidence="12"/>
<dbReference type="PROSITE" id="PS51194">
    <property type="entry name" value="HELICASE_CTER"/>
    <property type="match status" value="1"/>
</dbReference>
<organism evidence="12 13">
    <name type="scientific">Ruminiclostridium hungatei</name>
    <name type="common">Clostridium hungatei</name>
    <dbReference type="NCBI Taxonomy" id="48256"/>
    <lineage>
        <taxon>Bacteria</taxon>
        <taxon>Bacillati</taxon>
        <taxon>Bacillota</taxon>
        <taxon>Clostridia</taxon>
        <taxon>Eubacteriales</taxon>
        <taxon>Oscillospiraceae</taxon>
        <taxon>Ruminiclostridium</taxon>
    </lineage>
</organism>
<sequence>MENSFNNLGITAPILKALEEMGFQTPTEVQSRAIPHILNKEDLIVMSKTGSGKTAVFGVSMLQMTDPSSDGPQGLILTPVRELAVQVDNDIKKMAKHLSHRTTAVYGQHSLTVEVQELKKGVTIVTGTPGRVFDHIQHGNLVTKNIRFLVLDEADRMLDMGFLDQVKRIIRSVPKDRITLLFSATMPSEIHRICREYMKNPLTVEIESQTKTVDSIQQEYYRVVPNEKRTQLNRLLIIEQPESCMIFCNTRMGVDHVQNFLTKQGYASEALHGDIPQGKRTKTIQQFKQGEFHILVATDVAARGIHIENLSLVINYDVPVEKDSYVHRIGRTGRAGNGGKALSLVTSDDIMTLYEIEEHIGAMIPESELPQEELFNRRKAEAGDWLLANALKAKPAGIKTPRAVSGAAEKGGRRTGSGSKTSSGAKASKPGEKHKDNRVQSKPSGKSGSAGRDAQNKTAAASGGSRDNTRQKQAANSMPRQKPAGERKPNSGKAHFDRRNYPAASKAANTGRPAPEKTGTPAAPVSAPPAQHKKKPLLRRLLENIFGK</sequence>
<dbReference type="InterPro" id="IPR000629">
    <property type="entry name" value="RNA-helicase_DEAD-box_CS"/>
</dbReference>
<dbReference type="GO" id="GO:0003676">
    <property type="term" value="F:nucleic acid binding"/>
    <property type="evidence" value="ECO:0007669"/>
    <property type="project" value="InterPro"/>
</dbReference>
<dbReference type="PANTHER" id="PTHR47959">
    <property type="entry name" value="ATP-DEPENDENT RNA HELICASE RHLE-RELATED"/>
    <property type="match status" value="1"/>
</dbReference>
<name>A0A1V4SMH2_RUMHU</name>
<keyword evidence="4 7" id="KW-0067">ATP-binding</keyword>
<evidence type="ECO:0000256" key="3">
    <source>
        <dbReference type="ARBA" id="ARBA00022806"/>
    </source>
</evidence>
<evidence type="ECO:0000256" key="7">
    <source>
        <dbReference type="RuleBase" id="RU000492"/>
    </source>
</evidence>
<dbReference type="InterPro" id="IPR014001">
    <property type="entry name" value="Helicase_ATP-bd"/>
</dbReference>
<evidence type="ECO:0000259" key="11">
    <source>
        <dbReference type="PROSITE" id="PS51195"/>
    </source>
</evidence>
<dbReference type="GO" id="GO:0005829">
    <property type="term" value="C:cytosol"/>
    <property type="evidence" value="ECO:0007669"/>
    <property type="project" value="TreeGrafter"/>
</dbReference>
<comment type="similarity">
    <text evidence="5 7">Belongs to the DEAD box helicase family.</text>
</comment>
<dbReference type="PROSITE" id="PS51192">
    <property type="entry name" value="HELICASE_ATP_BIND_1"/>
    <property type="match status" value="1"/>
</dbReference>
<gene>
    <name evidence="12" type="primary">dbpA</name>
    <name evidence="12" type="ORF">CLHUN_17460</name>
</gene>
<dbReference type="GO" id="GO:0003724">
    <property type="term" value="F:RNA helicase activity"/>
    <property type="evidence" value="ECO:0007669"/>
    <property type="project" value="UniProtKB-EC"/>
</dbReference>
<dbReference type="SMART" id="SM00487">
    <property type="entry name" value="DEXDc"/>
    <property type="match status" value="1"/>
</dbReference>
<dbReference type="GO" id="GO:0005524">
    <property type="term" value="F:ATP binding"/>
    <property type="evidence" value="ECO:0007669"/>
    <property type="project" value="UniProtKB-KW"/>
</dbReference>
<dbReference type="RefSeq" id="WP_080064189.1">
    <property type="nucleotide sequence ID" value="NZ_MZGX01000009.1"/>
</dbReference>
<evidence type="ECO:0000259" key="10">
    <source>
        <dbReference type="PROSITE" id="PS51194"/>
    </source>
</evidence>
<evidence type="ECO:0000259" key="9">
    <source>
        <dbReference type="PROSITE" id="PS51192"/>
    </source>
</evidence>
<dbReference type="Proteomes" id="UP000191554">
    <property type="component" value="Unassembled WGS sequence"/>
</dbReference>
<evidence type="ECO:0000256" key="2">
    <source>
        <dbReference type="ARBA" id="ARBA00022801"/>
    </source>
</evidence>
<dbReference type="SUPFAM" id="SSF52540">
    <property type="entry name" value="P-loop containing nucleoside triphosphate hydrolases"/>
    <property type="match status" value="1"/>
</dbReference>
<dbReference type="PANTHER" id="PTHR47959:SF1">
    <property type="entry name" value="ATP-DEPENDENT RNA HELICASE DBPA"/>
    <property type="match status" value="1"/>
</dbReference>
<feature type="short sequence motif" description="Q motif" evidence="6">
    <location>
        <begin position="3"/>
        <end position="31"/>
    </location>
</feature>
<evidence type="ECO:0000313" key="13">
    <source>
        <dbReference type="Proteomes" id="UP000191554"/>
    </source>
</evidence>
<evidence type="ECO:0000256" key="5">
    <source>
        <dbReference type="ARBA" id="ARBA00038437"/>
    </source>
</evidence>
<comment type="caution">
    <text evidence="12">The sequence shown here is derived from an EMBL/GenBank/DDBJ whole genome shotgun (WGS) entry which is preliminary data.</text>
</comment>
<keyword evidence="1 7" id="KW-0547">Nucleotide-binding</keyword>
<feature type="compositionally biased region" description="Low complexity" evidence="8">
    <location>
        <begin position="416"/>
        <end position="428"/>
    </location>
</feature>
<dbReference type="InterPro" id="IPR011545">
    <property type="entry name" value="DEAD/DEAH_box_helicase_dom"/>
</dbReference>
<dbReference type="PROSITE" id="PS00039">
    <property type="entry name" value="DEAD_ATP_HELICASE"/>
    <property type="match status" value="1"/>
</dbReference>
<dbReference type="CDD" id="cd00268">
    <property type="entry name" value="DEADc"/>
    <property type="match status" value="1"/>
</dbReference>
<dbReference type="InterPro" id="IPR044742">
    <property type="entry name" value="DEAD/DEAH_RhlB"/>
</dbReference>
<feature type="compositionally biased region" description="Basic and acidic residues" evidence="8">
    <location>
        <begin position="429"/>
        <end position="439"/>
    </location>
</feature>
<accession>A0A1V4SMH2</accession>
<dbReference type="Pfam" id="PF00271">
    <property type="entry name" value="Helicase_C"/>
    <property type="match status" value="1"/>
</dbReference>
<evidence type="ECO:0000256" key="1">
    <source>
        <dbReference type="ARBA" id="ARBA00022741"/>
    </source>
</evidence>
<dbReference type="STRING" id="48256.CLHUN_17460"/>
<dbReference type="InterPro" id="IPR014014">
    <property type="entry name" value="RNA_helicase_DEAD_Q_motif"/>
</dbReference>
<reference evidence="12 13" key="1">
    <citation type="submission" date="2017-03" db="EMBL/GenBank/DDBJ databases">
        <title>Genome sequence of Clostridium hungatei DSM 14427.</title>
        <authorList>
            <person name="Poehlein A."/>
            <person name="Daniel R."/>
        </authorList>
    </citation>
    <scope>NUCLEOTIDE SEQUENCE [LARGE SCALE GENOMIC DNA]</scope>
    <source>
        <strain evidence="12 13">DSM 14427</strain>
    </source>
</reference>
<proteinExistence type="inferred from homology"/>
<feature type="region of interest" description="Disordered" evidence="8">
    <location>
        <begin position="400"/>
        <end position="537"/>
    </location>
</feature>
<dbReference type="Gene3D" id="3.40.50.300">
    <property type="entry name" value="P-loop containing nucleotide triphosphate hydrolases"/>
    <property type="match status" value="2"/>
</dbReference>
<dbReference type="PROSITE" id="PS51195">
    <property type="entry name" value="Q_MOTIF"/>
    <property type="match status" value="1"/>
</dbReference>
<evidence type="ECO:0000256" key="8">
    <source>
        <dbReference type="SAM" id="MobiDB-lite"/>
    </source>
</evidence>
<dbReference type="SMART" id="SM00490">
    <property type="entry name" value="HELICc"/>
    <property type="match status" value="1"/>
</dbReference>
<evidence type="ECO:0000256" key="4">
    <source>
        <dbReference type="ARBA" id="ARBA00022840"/>
    </source>
</evidence>
<feature type="compositionally biased region" description="Basic and acidic residues" evidence="8">
    <location>
        <begin position="483"/>
        <end position="500"/>
    </location>
</feature>
<dbReference type="GO" id="GO:0016787">
    <property type="term" value="F:hydrolase activity"/>
    <property type="evidence" value="ECO:0007669"/>
    <property type="project" value="UniProtKB-KW"/>
</dbReference>
<keyword evidence="3 7" id="KW-0347">Helicase</keyword>
<dbReference type="InterPro" id="IPR050079">
    <property type="entry name" value="DEAD_box_RNA_helicase"/>
</dbReference>
<feature type="domain" description="Helicase ATP-binding" evidence="9">
    <location>
        <begin position="34"/>
        <end position="204"/>
    </location>
</feature>
<feature type="domain" description="Helicase C-terminal" evidence="10">
    <location>
        <begin position="231"/>
        <end position="375"/>
    </location>
</feature>
<dbReference type="OrthoDB" id="9805696at2"/>
<dbReference type="Pfam" id="PF00270">
    <property type="entry name" value="DEAD"/>
    <property type="match status" value="1"/>
</dbReference>
<keyword evidence="2 7" id="KW-0378">Hydrolase</keyword>
<dbReference type="EMBL" id="MZGX01000009">
    <property type="protein sequence ID" value="OPX44447.1"/>
    <property type="molecule type" value="Genomic_DNA"/>
</dbReference>
<evidence type="ECO:0000313" key="12">
    <source>
        <dbReference type="EMBL" id="OPX44447.1"/>
    </source>
</evidence>